<keyword evidence="2" id="KW-0378">Hydrolase</keyword>
<dbReference type="Pfam" id="PF13392">
    <property type="entry name" value="HNH_3"/>
    <property type="match status" value="1"/>
</dbReference>
<dbReference type="GO" id="GO:0003677">
    <property type="term" value="F:DNA binding"/>
    <property type="evidence" value="ECO:0007669"/>
    <property type="project" value="InterPro"/>
</dbReference>
<evidence type="ECO:0000259" key="1">
    <source>
        <dbReference type="Pfam" id="PF13392"/>
    </source>
</evidence>
<name>A0A291NKL5_9CAUD</name>
<reference evidence="2 3" key="1">
    <citation type="submission" date="2016-11" db="EMBL/GenBank/DDBJ databases">
        <title>Isolation and characterization of Siphoviridae bacteriophage capable of lysing multidrug-resistant Salmonella.</title>
        <authorList>
            <person name="Chen Y."/>
            <person name="Song J."/>
            <person name="Wu B."/>
        </authorList>
    </citation>
    <scope>NUCLEOTIDE SEQUENCE [LARGE SCALE GENOMIC DNA]</scope>
</reference>
<dbReference type="KEGG" id="vg:54982676"/>
<dbReference type="Gene3D" id="3.90.75.20">
    <property type="match status" value="1"/>
</dbReference>
<dbReference type="SUPFAM" id="SSF54171">
    <property type="entry name" value="DNA-binding domain"/>
    <property type="match status" value="1"/>
</dbReference>
<dbReference type="SUPFAM" id="SSF54060">
    <property type="entry name" value="His-Me finger endonucleases"/>
    <property type="match status" value="1"/>
</dbReference>
<protein>
    <submittedName>
        <fullName evidence="2">Homing endonuclease</fullName>
    </submittedName>
</protein>
<evidence type="ECO:0000313" key="3">
    <source>
        <dbReference type="Proteomes" id="UP000229926"/>
    </source>
</evidence>
<keyword evidence="2" id="KW-0255">Endonuclease</keyword>
<keyword evidence="3" id="KW-1185">Reference proteome</keyword>
<dbReference type="InterPro" id="IPR044925">
    <property type="entry name" value="His-Me_finger_sf"/>
</dbReference>
<dbReference type="RefSeq" id="YP_009792470.1">
    <property type="nucleotide sequence ID" value="NC_047859.1"/>
</dbReference>
<proteinExistence type="predicted"/>
<dbReference type="InterPro" id="IPR016177">
    <property type="entry name" value="DNA-bd_dom_sf"/>
</dbReference>
<organism evidence="2 3">
    <name type="scientific">Salmonella phage SP01</name>
    <dbReference type="NCBI Taxonomy" id="1920294"/>
    <lineage>
        <taxon>Viruses</taxon>
        <taxon>Duplodnaviria</taxon>
        <taxon>Heunggongvirae</taxon>
        <taxon>Uroviricota</taxon>
        <taxon>Caudoviricetes</taxon>
        <taxon>Demerecviridae</taxon>
        <taxon>Markadamsvirinae</taxon>
        <taxon>Tequintavirus</taxon>
        <taxon>Tequintavirus SP01</taxon>
    </lineage>
</organism>
<evidence type="ECO:0000313" key="2">
    <source>
        <dbReference type="EMBL" id="ATI99369.1"/>
    </source>
</evidence>
<dbReference type="GeneID" id="54982676"/>
<sequence>MVGWISGVAEEISHVRIRRQAGRQEKLMIFKKIPDEIVGSFSYDPDTGQFSPIVGYTKESEGYLVYRHPKFGEFKVHRLAWWYTYGEDPGESLIDHKNCDGFDNRKSNLRKASHEQNLANQRLSKNNTSGVKGVYWDNTRKKWRARGRYQGKYFISAYFESLEEAESAIREAREKVCGEFTNHG</sequence>
<dbReference type="InterPro" id="IPR003615">
    <property type="entry name" value="HNH_nuc"/>
</dbReference>
<keyword evidence="2" id="KW-0540">Nuclease</keyword>
<dbReference type="EMBL" id="KY114934">
    <property type="protein sequence ID" value="ATI99369.1"/>
    <property type="molecule type" value="Genomic_DNA"/>
</dbReference>
<feature type="domain" description="HNH nuclease" evidence="1">
    <location>
        <begin position="75"/>
        <end position="118"/>
    </location>
</feature>
<accession>A0A291NKL5</accession>
<dbReference type="Gene3D" id="1.20.5.2050">
    <property type="match status" value="1"/>
</dbReference>
<dbReference type="GO" id="GO:0004519">
    <property type="term" value="F:endonuclease activity"/>
    <property type="evidence" value="ECO:0007669"/>
    <property type="project" value="UniProtKB-KW"/>
</dbReference>
<dbReference type="Proteomes" id="UP000229926">
    <property type="component" value="Segment"/>
</dbReference>